<gene>
    <name evidence="1" type="ORF">A2975_01265</name>
</gene>
<comment type="caution">
    <text evidence="1">The sequence shown here is derived from an EMBL/GenBank/DDBJ whole genome shotgun (WGS) entry which is preliminary data.</text>
</comment>
<accession>A0A1F8C3M6</accession>
<name>A0A1F8C3M6_9BACT</name>
<protein>
    <submittedName>
        <fullName evidence="1">Uncharacterized protein</fullName>
    </submittedName>
</protein>
<organism evidence="1 2">
    <name type="scientific">Candidatus Woesebacteria bacterium RIFCSPLOWO2_01_FULL_44_14</name>
    <dbReference type="NCBI Taxonomy" id="1802525"/>
    <lineage>
        <taxon>Bacteria</taxon>
        <taxon>Candidatus Woeseibacteriota</taxon>
    </lineage>
</organism>
<evidence type="ECO:0000313" key="1">
    <source>
        <dbReference type="EMBL" id="OGM70887.1"/>
    </source>
</evidence>
<dbReference type="EMBL" id="MGHL01000001">
    <property type="protein sequence ID" value="OGM70887.1"/>
    <property type="molecule type" value="Genomic_DNA"/>
</dbReference>
<sequence length="108" mass="13007">MVKYKEYVNRMLALNRQLFEEFQRIHDMYTLNEEPHQDEFNRVGEKVMKVVREYEQKLCQTQEGTYNQYTSKLAQKFQDEVRARFPMIDHVGIITKTSPAFALKKINL</sequence>
<reference evidence="1 2" key="1">
    <citation type="journal article" date="2016" name="Nat. Commun.">
        <title>Thousands of microbial genomes shed light on interconnected biogeochemical processes in an aquifer system.</title>
        <authorList>
            <person name="Anantharaman K."/>
            <person name="Brown C.T."/>
            <person name="Hug L.A."/>
            <person name="Sharon I."/>
            <person name="Castelle C.J."/>
            <person name="Probst A.J."/>
            <person name="Thomas B.C."/>
            <person name="Singh A."/>
            <person name="Wilkins M.J."/>
            <person name="Karaoz U."/>
            <person name="Brodie E.L."/>
            <person name="Williams K.H."/>
            <person name="Hubbard S.S."/>
            <person name="Banfield J.F."/>
        </authorList>
    </citation>
    <scope>NUCLEOTIDE SEQUENCE [LARGE SCALE GENOMIC DNA]</scope>
</reference>
<dbReference type="AlphaFoldDB" id="A0A1F8C3M6"/>
<evidence type="ECO:0000313" key="2">
    <source>
        <dbReference type="Proteomes" id="UP000178429"/>
    </source>
</evidence>
<proteinExistence type="predicted"/>
<dbReference type="Proteomes" id="UP000178429">
    <property type="component" value="Unassembled WGS sequence"/>
</dbReference>
<dbReference type="STRING" id="1802525.A2975_01265"/>